<sequence>MRPDSNNQICRRRDTHNRNPNNNLRFMSSKARSRDKNQIPP</sequence>
<accession>A0A5K7X2J8</accession>
<organism evidence="2 3">
    <name type="scientific">Lacipirellula parvula</name>
    <dbReference type="NCBI Taxonomy" id="2650471"/>
    <lineage>
        <taxon>Bacteria</taxon>
        <taxon>Pseudomonadati</taxon>
        <taxon>Planctomycetota</taxon>
        <taxon>Planctomycetia</taxon>
        <taxon>Pirellulales</taxon>
        <taxon>Lacipirellulaceae</taxon>
        <taxon>Lacipirellula</taxon>
    </lineage>
</organism>
<reference evidence="3" key="1">
    <citation type="submission" date="2019-10" db="EMBL/GenBank/DDBJ databases">
        <title>Lacipirellula parvula gen. nov., sp. nov., representing a lineage of planctomycetes widespread in freshwater anoxic habitats, and description of the family Lacipirellulaceae.</title>
        <authorList>
            <person name="Dedysh S.N."/>
            <person name="Kulichevskaya I.S."/>
            <person name="Beletsky A.V."/>
            <person name="Rakitin A.L."/>
            <person name="Mardanov A.V."/>
            <person name="Ivanova A.A."/>
            <person name="Saltykova V.X."/>
            <person name="Rijpstra W.I.C."/>
            <person name="Sinninghe Damste J.S."/>
            <person name="Ravin N.V."/>
        </authorList>
    </citation>
    <scope>NUCLEOTIDE SEQUENCE [LARGE SCALE GENOMIC DNA]</scope>
    <source>
        <strain evidence="3">PX69</strain>
    </source>
</reference>
<dbReference type="KEGG" id="lpav:PLANPX_0312"/>
<evidence type="ECO:0000313" key="3">
    <source>
        <dbReference type="Proteomes" id="UP000326837"/>
    </source>
</evidence>
<name>A0A5K7X2J8_9BACT</name>
<protein>
    <submittedName>
        <fullName evidence="2">Uncharacterized protein</fullName>
    </submittedName>
</protein>
<feature type="compositionally biased region" description="Basic and acidic residues" evidence="1">
    <location>
        <begin position="32"/>
        <end position="41"/>
    </location>
</feature>
<proteinExistence type="predicted"/>
<dbReference type="AlphaFoldDB" id="A0A5K7X2J8"/>
<gene>
    <name evidence="2" type="ORF">PLANPX_0312</name>
</gene>
<dbReference type="EMBL" id="AP021861">
    <property type="protein sequence ID" value="BBO30700.1"/>
    <property type="molecule type" value="Genomic_DNA"/>
</dbReference>
<evidence type="ECO:0000256" key="1">
    <source>
        <dbReference type="SAM" id="MobiDB-lite"/>
    </source>
</evidence>
<feature type="region of interest" description="Disordered" evidence="1">
    <location>
        <begin position="1"/>
        <end position="41"/>
    </location>
</feature>
<evidence type="ECO:0000313" key="2">
    <source>
        <dbReference type="EMBL" id="BBO30700.1"/>
    </source>
</evidence>
<dbReference type="Proteomes" id="UP000326837">
    <property type="component" value="Chromosome"/>
</dbReference>
<keyword evidence="3" id="KW-1185">Reference proteome</keyword>